<dbReference type="RefSeq" id="WP_277751840.1">
    <property type="nucleotide sequence ID" value="NZ_JBFAUK010000032.1"/>
</dbReference>
<name>A0ABV3K5N0_STRON</name>
<evidence type="ECO:0000313" key="2">
    <source>
        <dbReference type="Proteomes" id="UP001552594"/>
    </source>
</evidence>
<evidence type="ECO:0008006" key="3">
    <source>
        <dbReference type="Google" id="ProtNLM"/>
    </source>
</evidence>
<accession>A0ABV3K5N0</accession>
<gene>
    <name evidence="1" type="ORF">AB0L16_29235</name>
</gene>
<evidence type="ECO:0000313" key="1">
    <source>
        <dbReference type="EMBL" id="MEV5510461.1"/>
    </source>
</evidence>
<reference evidence="1 2" key="1">
    <citation type="submission" date="2024-06" db="EMBL/GenBank/DDBJ databases">
        <title>The Natural Products Discovery Center: Release of the First 8490 Sequenced Strains for Exploring Actinobacteria Biosynthetic Diversity.</title>
        <authorList>
            <person name="Kalkreuter E."/>
            <person name="Kautsar S.A."/>
            <person name="Yang D."/>
            <person name="Bader C.D."/>
            <person name="Teijaro C.N."/>
            <person name="Fluegel L."/>
            <person name="Davis C.M."/>
            <person name="Simpson J.R."/>
            <person name="Lauterbach L."/>
            <person name="Steele A.D."/>
            <person name="Gui C."/>
            <person name="Meng S."/>
            <person name="Li G."/>
            <person name="Viehrig K."/>
            <person name="Ye F."/>
            <person name="Su P."/>
            <person name="Kiefer A.F."/>
            <person name="Nichols A."/>
            <person name="Cepeda A.J."/>
            <person name="Yan W."/>
            <person name="Fan B."/>
            <person name="Jiang Y."/>
            <person name="Adhikari A."/>
            <person name="Zheng C.-J."/>
            <person name="Schuster L."/>
            <person name="Cowan T.M."/>
            <person name="Smanski M.J."/>
            <person name="Chevrette M.G."/>
            <person name="De Carvalho L.P.S."/>
            <person name="Shen B."/>
        </authorList>
    </citation>
    <scope>NUCLEOTIDE SEQUENCE [LARGE SCALE GENOMIC DNA]</scope>
    <source>
        <strain evidence="1 2">NPDC052347</strain>
    </source>
</reference>
<organism evidence="1 2">
    <name type="scientific">Streptomyces orinoci</name>
    <name type="common">Streptoverticillium orinoci</name>
    <dbReference type="NCBI Taxonomy" id="67339"/>
    <lineage>
        <taxon>Bacteria</taxon>
        <taxon>Bacillati</taxon>
        <taxon>Actinomycetota</taxon>
        <taxon>Actinomycetes</taxon>
        <taxon>Kitasatosporales</taxon>
        <taxon>Streptomycetaceae</taxon>
        <taxon>Streptomyces</taxon>
    </lineage>
</organism>
<keyword evidence="2" id="KW-1185">Reference proteome</keyword>
<comment type="caution">
    <text evidence="1">The sequence shown here is derived from an EMBL/GenBank/DDBJ whole genome shotgun (WGS) entry which is preliminary data.</text>
</comment>
<dbReference type="EMBL" id="JBFAUK010000032">
    <property type="protein sequence ID" value="MEV5510461.1"/>
    <property type="molecule type" value="Genomic_DNA"/>
</dbReference>
<proteinExistence type="predicted"/>
<protein>
    <recommendedName>
        <fullName evidence="3">Transposase</fullName>
    </recommendedName>
</protein>
<sequence>MWQRLREWKRKIFNEVGLAFDKIERRQGVLTVLAAFVAAWPKR</sequence>
<dbReference type="Proteomes" id="UP001552594">
    <property type="component" value="Unassembled WGS sequence"/>
</dbReference>